<feature type="compositionally biased region" description="Low complexity" evidence="1">
    <location>
        <begin position="133"/>
        <end position="145"/>
    </location>
</feature>
<feature type="compositionally biased region" description="Basic residues" evidence="1">
    <location>
        <begin position="70"/>
        <end position="79"/>
    </location>
</feature>
<evidence type="ECO:0000313" key="3">
    <source>
        <dbReference type="Proteomes" id="UP000008022"/>
    </source>
</evidence>
<feature type="region of interest" description="Disordered" evidence="1">
    <location>
        <begin position="58"/>
        <end position="106"/>
    </location>
</feature>
<evidence type="ECO:0000313" key="2">
    <source>
        <dbReference type="EnsemblPlants" id="ORUFI05G12040.1"/>
    </source>
</evidence>
<evidence type="ECO:0000256" key="1">
    <source>
        <dbReference type="SAM" id="MobiDB-lite"/>
    </source>
</evidence>
<dbReference type="OMA" id="TCAGCCT"/>
<dbReference type="AlphaFoldDB" id="A0A0E0PKJ8"/>
<proteinExistence type="predicted"/>
<name>A0A0E0PKJ8_ORYRU</name>
<feature type="compositionally biased region" description="Acidic residues" evidence="1">
    <location>
        <begin position="25"/>
        <end position="34"/>
    </location>
</feature>
<reference evidence="2" key="2">
    <citation type="submission" date="2015-06" db="UniProtKB">
        <authorList>
            <consortium name="EnsemblPlants"/>
        </authorList>
    </citation>
    <scope>IDENTIFICATION</scope>
</reference>
<feature type="region of interest" description="Disordered" evidence="1">
    <location>
        <begin position="119"/>
        <end position="201"/>
    </location>
</feature>
<dbReference type="Gramene" id="ORUFI05G12040.1">
    <property type="protein sequence ID" value="ORUFI05G12040.1"/>
    <property type="gene ID" value="ORUFI05G12040"/>
</dbReference>
<keyword evidence="3" id="KW-1185">Reference proteome</keyword>
<reference evidence="3" key="1">
    <citation type="submission" date="2013-06" db="EMBL/GenBank/DDBJ databases">
        <authorList>
            <person name="Zhao Q."/>
        </authorList>
    </citation>
    <scope>NUCLEOTIDE SEQUENCE</scope>
    <source>
        <strain evidence="3">cv. W1943</strain>
    </source>
</reference>
<accession>A0A0E0PKJ8</accession>
<feature type="region of interest" description="Disordered" evidence="1">
    <location>
        <begin position="1"/>
        <end position="34"/>
    </location>
</feature>
<sequence length="201" mass="21353">MEQERDNGERGLTTIGNASFSAADDGVEGEEDTMELSLSVSLAQGWRAAREEAPATCAGCCTSRSSPSSGHRHPPLRHARLADTSVSPPCLPSCAPTVGPSPRAATRLHVRLRCRLHERATGARASPPPPPAARTTSSSALGAEGQSRRRRAGGQRGPPRAPPSAARPSMSAFAARHQRLAVRTCRPVSERERDLGRREAK</sequence>
<feature type="compositionally biased region" description="Basic and acidic residues" evidence="1">
    <location>
        <begin position="188"/>
        <end position="201"/>
    </location>
</feature>
<feature type="compositionally biased region" description="Low complexity" evidence="1">
    <location>
        <begin position="163"/>
        <end position="175"/>
    </location>
</feature>
<dbReference type="Proteomes" id="UP000008022">
    <property type="component" value="Unassembled WGS sequence"/>
</dbReference>
<organism evidence="2 3">
    <name type="scientific">Oryza rufipogon</name>
    <name type="common">Brownbeard rice</name>
    <name type="synonym">Asian wild rice</name>
    <dbReference type="NCBI Taxonomy" id="4529"/>
    <lineage>
        <taxon>Eukaryota</taxon>
        <taxon>Viridiplantae</taxon>
        <taxon>Streptophyta</taxon>
        <taxon>Embryophyta</taxon>
        <taxon>Tracheophyta</taxon>
        <taxon>Spermatophyta</taxon>
        <taxon>Magnoliopsida</taxon>
        <taxon>Liliopsida</taxon>
        <taxon>Poales</taxon>
        <taxon>Poaceae</taxon>
        <taxon>BOP clade</taxon>
        <taxon>Oryzoideae</taxon>
        <taxon>Oryzeae</taxon>
        <taxon>Oryzinae</taxon>
        <taxon>Oryza</taxon>
    </lineage>
</organism>
<protein>
    <submittedName>
        <fullName evidence="2">Uncharacterized protein</fullName>
    </submittedName>
</protein>
<dbReference type="HOGENOM" id="CLU_1520262_0_0_1"/>
<dbReference type="EnsemblPlants" id="ORUFI05G12040.1">
    <property type="protein sequence ID" value="ORUFI05G12040.1"/>
    <property type="gene ID" value="ORUFI05G12040"/>
</dbReference>